<gene>
    <name evidence="3" type="ORF">TAGGR_1931</name>
</gene>
<dbReference type="AlphaFoldDB" id="A0A0U9HSM8"/>
<dbReference type="InterPro" id="IPR000551">
    <property type="entry name" value="MerR-type_HTH_dom"/>
</dbReference>
<reference evidence="4" key="1">
    <citation type="submission" date="2016-01" db="EMBL/GenBank/DDBJ databases">
        <title>Draft genome sequence of Thermodesulfovibrio aggregans strain TGE-P1.</title>
        <authorList>
            <person name="Sekiguchi Y."/>
            <person name="Ohashi A."/>
            <person name="Matsuura N."/>
            <person name="Tourlousse M.D."/>
        </authorList>
    </citation>
    <scope>NUCLEOTIDE SEQUENCE [LARGE SCALE GENOMIC DNA]</scope>
    <source>
        <strain evidence="4">TGE-P1</strain>
    </source>
</reference>
<dbReference type="EMBL" id="BCNO01000001">
    <property type="protein sequence ID" value="GAQ94746.1"/>
    <property type="molecule type" value="Genomic_DNA"/>
</dbReference>
<dbReference type="SMART" id="SM00422">
    <property type="entry name" value="HTH_MERR"/>
    <property type="match status" value="1"/>
</dbReference>
<dbReference type="GO" id="GO:0003700">
    <property type="term" value="F:DNA-binding transcription factor activity"/>
    <property type="evidence" value="ECO:0007669"/>
    <property type="project" value="InterPro"/>
</dbReference>
<keyword evidence="1" id="KW-0238">DNA-binding</keyword>
<dbReference type="InterPro" id="IPR047057">
    <property type="entry name" value="MerR_fam"/>
</dbReference>
<dbReference type="Proteomes" id="UP000054976">
    <property type="component" value="Unassembled WGS sequence"/>
</dbReference>
<proteinExistence type="predicted"/>
<dbReference type="InterPro" id="IPR009061">
    <property type="entry name" value="DNA-bd_dom_put_sf"/>
</dbReference>
<comment type="caution">
    <text evidence="3">The sequence shown here is derived from an EMBL/GenBank/DDBJ whole genome shotgun (WGS) entry which is preliminary data.</text>
</comment>
<keyword evidence="4" id="KW-1185">Reference proteome</keyword>
<sequence length="112" mass="13989">MRQDERFYMISMVCRLLNVHPQTLRLYEREGFIKPKRIKRQRVYTDEDIERLNFVIKLTKEFGVNRAGVDIILRMRERMQMMEQFIQEVLRYVDEDVREQIEKRIKKFFEQI</sequence>
<dbReference type="Pfam" id="PF13411">
    <property type="entry name" value="MerR_1"/>
    <property type="match status" value="1"/>
</dbReference>
<organism evidence="3 4">
    <name type="scientific">Thermodesulfovibrio aggregans</name>
    <dbReference type="NCBI Taxonomy" id="86166"/>
    <lineage>
        <taxon>Bacteria</taxon>
        <taxon>Pseudomonadati</taxon>
        <taxon>Nitrospirota</taxon>
        <taxon>Thermodesulfovibrionia</taxon>
        <taxon>Thermodesulfovibrionales</taxon>
        <taxon>Thermodesulfovibrionaceae</taxon>
        <taxon>Thermodesulfovibrio</taxon>
    </lineage>
</organism>
<dbReference type="RefSeq" id="WP_059176172.1">
    <property type="nucleotide sequence ID" value="NZ_BCNO01000001.1"/>
</dbReference>
<evidence type="ECO:0000313" key="4">
    <source>
        <dbReference type="Proteomes" id="UP000054976"/>
    </source>
</evidence>
<evidence type="ECO:0000256" key="1">
    <source>
        <dbReference type="ARBA" id="ARBA00023125"/>
    </source>
</evidence>
<name>A0A0U9HSM8_9BACT</name>
<dbReference type="PANTHER" id="PTHR30204">
    <property type="entry name" value="REDOX-CYCLING DRUG-SENSING TRANSCRIPTIONAL ACTIVATOR SOXR"/>
    <property type="match status" value="1"/>
</dbReference>
<dbReference type="GO" id="GO:0003677">
    <property type="term" value="F:DNA binding"/>
    <property type="evidence" value="ECO:0007669"/>
    <property type="project" value="UniProtKB-KW"/>
</dbReference>
<feature type="domain" description="HTH merR-type" evidence="2">
    <location>
        <begin position="7"/>
        <end position="75"/>
    </location>
</feature>
<keyword evidence="3" id="KW-0346">Stress response</keyword>
<dbReference type="Gene3D" id="1.10.1660.10">
    <property type="match status" value="1"/>
</dbReference>
<dbReference type="STRING" id="86166.TAGGR_1931"/>
<dbReference type="OrthoDB" id="9806513at2"/>
<dbReference type="PANTHER" id="PTHR30204:SF58">
    <property type="entry name" value="HTH-TYPE TRANSCRIPTIONAL REGULATOR YFMP"/>
    <property type="match status" value="1"/>
</dbReference>
<accession>A0A0U9HSM8</accession>
<dbReference type="SUPFAM" id="SSF46955">
    <property type="entry name" value="Putative DNA-binding domain"/>
    <property type="match status" value="1"/>
</dbReference>
<evidence type="ECO:0000259" key="2">
    <source>
        <dbReference type="PROSITE" id="PS50937"/>
    </source>
</evidence>
<evidence type="ECO:0000313" key="3">
    <source>
        <dbReference type="EMBL" id="GAQ94746.1"/>
    </source>
</evidence>
<dbReference type="PROSITE" id="PS50937">
    <property type="entry name" value="HTH_MERR_2"/>
    <property type="match status" value="1"/>
</dbReference>
<protein>
    <submittedName>
        <fullName evidence="3">Heat shock protein HspR</fullName>
    </submittedName>
</protein>